<sequence length="89" mass="9118">QTISGEHGLDGSGVLQWHLRPPARAYERLLQRGPAATSTFPVPSSSISSPAPWTPSAPVPSASSSAPTTSSSASPVLVTTGPRVTTLRV</sequence>
<reference evidence="2" key="1">
    <citation type="journal article" date="2011" name="Med. Mycol.">
        <title>Emerging pathogen Aspergillus calidoustus colonizes water distribution systems.</title>
        <authorList>
            <person name="Hageskal G."/>
            <person name="Kristensen R."/>
            <person name="Fristad R.F."/>
            <person name="Skaar I."/>
        </authorList>
    </citation>
    <scope>NUCLEOTIDE SEQUENCE</scope>
    <source>
        <strain evidence="2">VI03607</strain>
    </source>
</reference>
<feature type="non-terminal residue" evidence="2">
    <location>
        <position position="89"/>
    </location>
</feature>
<dbReference type="EMBL" id="FN908321">
    <property type="protein sequence ID" value="CBM43055.1"/>
    <property type="molecule type" value="Genomic_DNA"/>
</dbReference>
<feature type="non-terminal residue" evidence="2">
    <location>
        <position position="1"/>
    </location>
</feature>
<evidence type="ECO:0000256" key="1">
    <source>
        <dbReference type="SAM" id="MobiDB-lite"/>
    </source>
</evidence>
<evidence type="ECO:0000313" key="2">
    <source>
        <dbReference type="EMBL" id="CBM43055.1"/>
    </source>
</evidence>
<gene>
    <name evidence="2" type="primary">benA</name>
</gene>
<organism evidence="2">
    <name type="scientific">Aspergillus calidoustus</name>
    <dbReference type="NCBI Taxonomy" id="454130"/>
    <lineage>
        <taxon>Eukaryota</taxon>
        <taxon>Fungi</taxon>
        <taxon>Dikarya</taxon>
        <taxon>Ascomycota</taxon>
        <taxon>Pezizomycotina</taxon>
        <taxon>Eurotiomycetes</taxon>
        <taxon>Eurotiomycetidae</taxon>
        <taxon>Eurotiales</taxon>
        <taxon>Aspergillaceae</taxon>
        <taxon>Aspergillus</taxon>
        <taxon>Aspergillus subgen. Nidulantes</taxon>
    </lineage>
</organism>
<feature type="region of interest" description="Disordered" evidence="1">
    <location>
        <begin position="35"/>
        <end position="89"/>
    </location>
</feature>
<protein>
    <submittedName>
        <fullName evidence="2">Beta-tubulin</fullName>
    </submittedName>
</protein>
<proteinExistence type="predicted"/>
<accession>F8J439</accession>
<dbReference type="AlphaFoldDB" id="F8J439"/>
<name>F8J439_ASPCI</name>
<feature type="compositionally biased region" description="Low complexity" evidence="1">
    <location>
        <begin position="59"/>
        <end position="80"/>
    </location>
</feature>
<feature type="compositionally biased region" description="Low complexity" evidence="1">
    <location>
        <begin position="37"/>
        <end position="51"/>
    </location>
</feature>